<organism evidence="1 2">
    <name type="scientific">Pholiota conissans</name>
    <dbReference type="NCBI Taxonomy" id="109636"/>
    <lineage>
        <taxon>Eukaryota</taxon>
        <taxon>Fungi</taxon>
        <taxon>Dikarya</taxon>
        <taxon>Basidiomycota</taxon>
        <taxon>Agaricomycotina</taxon>
        <taxon>Agaricomycetes</taxon>
        <taxon>Agaricomycetidae</taxon>
        <taxon>Agaricales</taxon>
        <taxon>Agaricineae</taxon>
        <taxon>Strophariaceae</taxon>
        <taxon>Pholiota</taxon>
    </lineage>
</organism>
<gene>
    <name evidence="1" type="ORF">BDN70DRAFT_821350</name>
</gene>
<feature type="non-terminal residue" evidence="1">
    <location>
        <position position="1"/>
    </location>
</feature>
<protein>
    <submittedName>
        <fullName evidence="1">Uncharacterized protein</fullName>
    </submittedName>
</protein>
<accession>A0A9P6CSC3</accession>
<evidence type="ECO:0000313" key="2">
    <source>
        <dbReference type="Proteomes" id="UP000807469"/>
    </source>
</evidence>
<name>A0A9P6CSC3_9AGAR</name>
<dbReference type="EMBL" id="MU155991">
    <property type="protein sequence ID" value="KAF9470453.1"/>
    <property type="molecule type" value="Genomic_DNA"/>
</dbReference>
<dbReference type="Proteomes" id="UP000807469">
    <property type="component" value="Unassembled WGS sequence"/>
</dbReference>
<dbReference type="OrthoDB" id="3236341at2759"/>
<proteinExistence type="predicted"/>
<sequence>TAVGRQARLFVDLLSLDNKIEAFRSSVLSFHLSDELKTTIDKYAIAVLLSVKLNTFRGNTPRNHILNILKWSRDLPQGIENDSSNWEKIRESVSHALTQAREKVKKLIREGIEQNMNIYGLAQIIIDGTACRPTIPLCTRTNGGGNYWDAVDDRLISVHNSAGNDANKILMFILVPSSKHMCLHIDVYTVFSRKSSRLTEKLTA</sequence>
<evidence type="ECO:0000313" key="1">
    <source>
        <dbReference type="EMBL" id="KAF9470453.1"/>
    </source>
</evidence>
<comment type="caution">
    <text evidence="1">The sequence shown here is derived from an EMBL/GenBank/DDBJ whole genome shotgun (WGS) entry which is preliminary data.</text>
</comment>
<keyword evidence="2" id="KW-1185">Reference proteome</keyword>
<reference evidence="1" key="1">
    <citation type="submission" date="2020-11" db="EMBL/GenBank/DDBJ databases">
        <authorList>
            <consortium name="DOE Joint Genome Institute"/>
            <person name="Ahrendt S."/>
            <person name="Riley R."/>
            <person name="Andreopoulos W."/>
            <person name="Labutti K."/>
            <person name="Pangilinan J."/>
            <person name="Ruiz-Duenas F.J."/>
            <person name="Barrasa J.M."/>
            <person name="Sanchez-Garcia M."/>
            <person name="Camarero S."/>
            <person name="Miyauchi S."/>
            <person name="Serrano A."/>
            <person name="Linde D."/>
            <person name="Babiker R."/>
            <person name="Drula E."/>
            <person name="Ayuso-Fernandez I."/>
            <person name="Pacheco R."/>
            <person name="Padilla G."/>
            <person name="Ferreira P."/>
            <person name="Barriuso J."/>
            <person name="Kellner H."/>
            <person name="Castanera R."/>
            <person name="Alfaro M."/>
            <person name="Ramirez L."/>
            <person name="Pisabarro A.G."/>
            <person name="Kuo A."/>
            <person name="Tritt A."/>
            <person name="Lipzen A."/>
            <person name="He G."/>
            <person name="Yan M."/>
            <person name="Ng V."/>
            <person name="Cullen D."/>
            <person name="Martin F."/>
            <person name="Rosso M.-N."/>
            <person name="Henrissat B."/>
            <person name="Hibbett D."/>
            <person name="Martinez A.T."/>
            <person name="Grigoriev I.V."/>
        </authorList>
    </citation>
    <scope>NUCLEOTIDE SEQUENCE</scope>
    <source>
        <strain evidence="1">CIRM-BRFM 674</strain>
    </source>
</reference>
<dbReference type="AlphaFoldDB" id="A0A9P6CSC3"/>